<dbReference type="PANTHER" id="PTHR11730:SF6">
    <property type="entry name" value="AMMONIUM TRANSPORTER"/>
    <property type="match status" value="1"/>
</dbReference>
<dbReference type="Pfam" id="PF00909">
    <property type="entry name" value="Ammonium_transp"/>
    <property type="match status" value="2"/>
</dbReference>
<accession>A0ABQ9E1N0</accession>
<evidence type="ECO:0000256" key="6">
    <source>
        <dbReference type="ARBA" id="ARBA00023136"/>
    </source>
</evidence>
<dbReference type="Proteomes" id="UP001217089">
    <property type="component" value="Unassembled WGS sequence"/>
</dbReference>
<keyword evidence="11" id="KW-1185">Reference proteome</keyword>
<feature type="transmembrane region" description="Helical" evidence="8">
    <location>
        <begin position="155"/>
        <end position="177"/>
    </location>
</feature>
<keyword evidence="7" id="KW-0924">Ammonia transport</keyword>
<dbReference type="Gene3D" id="1.10.3430.10">
    <property type="entry name" value="Ammonium transporter AmtB like domains"/>
    <property type="match status" value="1"/>
</dbReference>
<feature type="transmembrane region" description="Helical" evidence="8">
    <location>
        <begin position="264"/>
        <end position="292"/>
    </location>
</feature>
<evidence type="ECO:0000313" key="10">
    <source>
        <dbReference type="EMBL" id="KAJ8299374.1"/>
    </source>
</evidence>
<evidence type="ECO:0000256" key="2">
    <source>
        <dbReference type="ARBA" id="ARBA00005887"/>
    </source>
</evidence>
<comment type="similarity">
    <text evidence="2">Belongs to the ammonia transporter channel (TC 1.A.11.2) family.</text>
</comment>
<feature type="transmembrane region" description="Helical" evidence="8">
    <location>
        <begin position="198"/>
        <end position="218"/>
    </location>
</feature>
<keyword evidence="4 8" id="KW-0812">Transmembrane</keyword>
<name>A0ABQ9E1N0_TEGGR</name>
<feature type="transmembrane region" description="Helical" evidence="8">
    <location>
        <begin position="108"/>
        <end position="129"/>
    </location>
</feature>
<evidence type="ECO:0000259" key="9">
    <source>
        <dbReference type="Pfam" id="PF00909"/>
    </source>
</evidence>
<feature type="transmembrane region" description="Helical" evidence="8">
    <location>
        <begin position="230"/>
        <end position="252"/>
    </location>
</feature>
<feature type="transmembrane region" description="Helical" evidence="8">
    <location>
        <begin position="82"/>
        <end position="101"/>
    </location>
</feature>
<reference evidence="10 11" key="1">
    <citation type="submission" date="2022-12" db="EMBL/GenBank/DDBJ databases">
        <title>Chromosome-level genome of Tegillarca granosa.</title>
        <authorList>
            <person name="Kim J."/>
        </authorList>
    </citation>
    <scope>NUCLEOTIDE SEQUENCE [LARGE SCALE GENOMIC DNA]</scope>
    <source>
        <strain evidence="10">Teg-2019</strain>
        <tissue evidence="10">Adductor muscle</tissue>
    </source>
</reference>
<evidence type="ECO:0000256" key="7">
    <source>
        <dbReference type="ARBA" id="ARBA00023177"/>
    </source>
</evidence>
<feature type="transmembrane region" description="Helical" evidence="8">
    <location>
        <begin position="312"/>
        <end position="333"/>
    </location>
</feature>
<proteinExistence type="inferred from homology"/>
<protein>
    <recommendedName>
        <fullName evidence="9">Ammonium transporter AmtB-like domain-containing protein</fullName>
    </recommendedName>
</protein>
<evidence type="ECO:0000313" key="11">
    <source>
        <dbReference type="Proteomes" id="UP001217089"/>
    </source>
</evidence>
<dbReference type="SUPFAM" id="SSF111352">
    <property type="entry name" value="Ammonium transporter"/>
    <property type="match status" value="1"/>
</dbReference>
<evidence type="ECO:0000256" key="8">
    <source>
        <dbReference type="SAM" id="Phobius"/>
    </source>
</evidence>
<keyword evidence="5 8" id="KW-1133">Transmembrane helix</keyword>
<sequence length="468" mass="50303">MQGGFAFLEAGSVRSKNTTNILIKNLLDACKYSMDVVFDWIVAGVFYWLFGYAFAYGSPGNAFIGYGYFAHYELPTSSYSSWIFQYVFAATAATIVSGAVAERCDFTAYLVYSSVITGFIFPVVSHWAWDSKGWLAKGITYEDGNNTITVTYADFAGSGAVHMLGGIAAFCAAAVMGPRIGRFNKETGLPEDIKGHSVPLAALGAFILLFGFFAFNGSSQASIASEGDGIAVAIAIKNTIVAGSAGAFTTMLMNKSKWFGDKKWSFLSTLNGCLTGMLFCNGGMKASVPLFIKATHILQVSVCAGCNQIETYGAFVMGLIGGVVYMITTWMVIKFKVDDPLDATAVHYGGGIWGAIAVAFFSNDGGVFYSWDKRSALFLAWQLAGIAAIAAWTIGTCLPMFFILKKLRILRVSFEYEMKGLDIPKHGEPAYPLESYGHGWGEKGDSLSSMVSSSIRTSTAAITKDSIT</sequence>
<evidence type="ECO:0000256" key="1">
    <source>
        <dbReference type="ARBA" id="ARBA00004141"/>
    </source>
</evidence>
<feature type="domain" description="Ammonium transporter AmtB-like" evidence="9">
    <location>
        <begin position="300"/>
        <end position="431"/>
    </location>
</feature>
<dbReference type="InterPro" id="IPR024041">
    <property type="entry name" value="NH4_transpt_AmtB-like_dom"/>
</dbReference>
<evidence type="ECO:0000256" key="4">
    <source>
        <dbReference type="ARBA" id="ARBA00022692"/>
    </source>
</evidence>
<evidence type="ECO:0000256" key="5">
    <source>
        <dbReference type="ARBA" id="ARBA00022989"/>
    </source>
</evidence>
<organism evidence="10 11">
    <name type="scientific">Tegillarca granosa</name>
    <name type="common">Malaysian cockle</name>
    <name type="synonym">Anadara granosa</name>
    <dbReference type="NCBI Taxonomy" id="220873"/>
    <lineage>
        <taxon>Eukaryota</taxon>
        <taxon>Metazoa</taxon>
        <taxon>Spiralia</taxon>
        <taxon>Lophotrochozoa</taxon>
        <taxon>Mollusca</taxon>
        <taxon>Bivalvia</taxon>
        <taxon>Autobranchia</taxon>
        <taxon>Pteriomorphia</taxon>
        <taxon>Arcoida</taxon>
        <taxon>Arcoidea</taxon>
        <taxon>Arcidae</taxon>
        <taxon>Tegillarca</taxon>
    </lineage>
</organism>
<dbReference type="InterPro" id="IPR029020">
    <property type="entry name" value="Ammonium/urea_transptr"/>
</dbReference>
<feature type="transmembrane region" description="Helical" evidence="8">
    <location>
        <begin position="36"/>
        <end position="55"/>
    </location>
</feature>
<dbReference type="InterPro" id="IPR018047">
    <property type="entry name" value="Ammonium_transpt_CS"/>
</dbReference>
<comment type="subcellular location">
    <subcellularLocation>
        <location evidence="1">Membrane</location>
        <topology evidence="1">Multi-pass membrane protein</topology>
    </subcellularLocation>
</comment>
<feature type="transmembrane region" description="Helical" evidence="8">
    <location>
        <begin position="345"/>
        <end position="363"/>
    </location>
</feature>
<dbReference type="EMBL" id="JARBDR010000921">
    <property type="protein sequence ID" value="KAJ8299374.1"/>
    <property type="molecule type" value="Genomic_DNA"/>
</dbReference>
<evidence type="ECO:0000256" key="3">
    <source>
        <dbReference type="ARBA" id="ARBA00022448"/>
    </source>
</evidence>
<comment type="caution">
    <text evidence="10">The sequence shown here is derived from an EMBL/GenBank/DDBJ whole genome shotgun (WGS) entry which is preliminary data.</text>
</comment>
<keyword evidence="6 8" id="KW-0472">Membrane</keyword>
<dbReference type="PROSITE" id="PS01219">
    <property type="entry name" value="AMMONIUM_TRANSP"/>
    <property type="match status" value="1"/>
</dbReference>
<keyword evidence="3" id="KW-0813">Transport</keyword>
<feature type="domain" description="Ammonium transporter AmtB-like" evidence="9">
    <location>
        <begin position="1"/>
        <end position="277"/>
    </location>
</feature>
<gene>
    <name evidence="10" type="ORF">KUTeg_023434</name>
</gene>
<dbReference type="PANTHER" id="PTHR11730">
    <property type="entry name" value="AMMONIUM TRANSPORTER"/>
    <property type="match status" value="1"/>
</dbReference>
<feature type="transmembrane region" description="Helical" evidence="8">
    <location>
        <begin position="383"/>
        <end position="404"/>
    </location>
</feature>